<accession>A0AA38UJD0</accession>
<dbReference type="InterPro" id="IPR010285">
    <property type="entry name" value="DNA_helicase_pif1-like_DEAD"/>
</dbReference>
<dbReference type="GO" id="GO:0006281">
    <property type="term" value="P:DNA repair"/>
    <property type="evidence" value="ECO:0007669"/>
    <property type="project" value="UniProtKB-KW"/>
</dbReference>
<dbReference type="GO" id="GO:0005524">
    <property type="term" value="F:ATP binding"/>
    <property type="evidence" value="ECO:0007669"/>
    <property type="project" value="UniProtKB-KW"/>
</dbReference>
<keyword evidence="1" id="KW-0067">ATP-binding</keyword>
<comment type="similarity">
    <text evidence="1">Belongs to the helicase family.</text>
</comment>
<dbReference type="AlphaFoldDB" id="A0AA38UJD0"/>
<keyword evidence="1" id="KW-0378">Hydrolase</keyword>
<keyword evidence="1" id="KW-0227">DNA damage</keyword>
<protein>
    <recommendedName>
        <fullName evidence="1">ATP-dependent DNA helicase</fullName>
        <ecNumber evidence="1">5.6.2.3</ecNumber>
    </recommendedName>
</protein>
<evidence type="ECO:0000259" key="2">
    <source>
        <dbReference type="Pfam" id="PF05970"/>
    </source>
</evidence>
<feature type="non-terminal residue" evidence="3">
    <location>
        <position position="151"/>
    </location>
</feature>
<gene>
    <name evidence="3" type="ORF">F5878DRAFT_508464</name>
</gene>
<keyword evidence="1" id="KW-0233">DNA recombination</keyword>
<comment type="caution">
    <text evidence="3">The sequence shown here is derived from an EMBL/GenBank/DDBJ whole genome shotgun (WGS) entry which is preliminary data.</text>
</comment>
<evidence type="ECO:0000256" key="1">
    <source>
        <dbReference type="RuleBase" id="RU363044"/>
    </source>
</evidence>
<keyword evidence="1" id="KW-0547">Nucleotide-binding</keyword>
<dbReference type="EC" id="5.6.2.3" evidence="1"/>
<proteinExistence type="inferred from homology"/>
<dbReference type="Pfam" id="PF05970">
    <property type="entry name" value="PIF1"/>
    <property type="match status" value="1"/>
</dbReference>
<keyword evidence="1" id="KW-0234">DNA repair</keyword>
<dbReference type="GO" id="GO:0016787">
    <property type="term" value="F:hydrolase activity"/>
    <property type="evidence" value="ECO:0007669"/>
    <property type="project" value="UniProtKB-KW"/>
</dbReference>
<dbReference type="GO" id="GO:0006310">
    <property type="term" value="P:DNA recombination"/>
    <property type="evidence" value="ECO:0007669"/>
    <property type="project" value="UniProtKB-KW"/>
</dbReference>
<dbReference type="EMBL" id="MU805986">
    <property type="protein sequence ID" value="KAJ3843076.1"/>
    <property type="molecule type" value="Genomic_DNA"/>
</dbReference>
<organism evidence="3 4">
    <name type="scientific">Lentinula raphanica</name>
    <dbReference type="NCBI Taxonomy" id="153919"/>
    <lineage>
        <taxon>Eukaryota</taxon>
        <taxon>Fungi</taxon>
        <taxon>Dikarya</taxon>
        <taxon>Basidiomycota</taxon>
        <taxon>Agaricomycotina</taxon>
        <taxon>Agaricomycetes</taxon>
        <taxon>Agaricomycetidae</taxon>
        <taxon>Agaricales</taxon>
        <taxon>Marasmiineae</taxon>
        <taxon>Omphalotaceae</taxon>
        <taxon>Lentinula</taxon>
    </lineage>
</organism>
<dbReference type="PANTHER" id="PTHR47642">
    <property type="entry name" value="ATP-DEPENDENT DNA HELICASE"/>
    <property type="match status" value="1"/>
</dbReference>
<keyword evidence="1" id="KW-0347">Helicase</keyword>
<comment type="catalytic activity">
    <reaction evidence="1">
        <text>ATP + H2O = ADP + phosphate + H(+)</text>
        <dbReference type="Rhea" id="RHEA:13065"/>
        <dbReference type="ChEBI" id="CHEBI:15377"/>
        <dbReference type="ChEBI" id="CHEBI:15378"/>
        <dbReference type="ChEBI" id="CHEBI:30616"/>
        <dbReference type="ChEBI" id="CHEBI:43474"/>
        <dbReference type="ChEBI" id="CHEBI:456216"/>
        <dbReference type="EC" id="5.6.2.3"/>
    </reaction>
</comment>
<dbReference type="GO" id="GO:0000723">
    <property type="term" value="P:telomere maintenance"/>
    <property type="evidence" value="ECO:0007669"/>
    <property type="project" value="InterPro"/>
</dbReference>
<feature type="domain" description="DNA helicase Pif1-like DEAD-box helicase" evidence="2">
    <location>
        <begin position="14"/>
        <end position="100"/>
    </location>
</feature>
<evidence type="ECO:0000313" key="4">
    <source>
        <dbReference type="Proteomes" id="UP001163846"/>
    </source>
</evidence>
<reference evidence="3" key="1">
    <citation type="submission" date="2022-08" db="EMBL/GenBank/DDBJ databases">
        <authorList>
            <consortium name="DOE Joint Genome Institute"/>
            <person name="Min B."/>
            <person name="Riley R."/>
            <person name="Sierra-Patev S."/>
            <person name="Naranjo-Ortiz M."/>
            <person name="Looney B."/>
            <person name="Konkel Z."/>
            <person name="Slot J.C."/>
            <person name="Sakamoto Y."/>
            <person name="Steenwyk J.L."/>
            <person name="Rokas A."/>
            <person name="Carro J."/>
            <person name="Camarero S."/>
            <person name="Ferreira P."/>
            <person name="Molpeceres G."/>
            <person name="Ruiz-Duenas F.J."/>
            <person name="Serrano A."/>
            <person name="Henrissat B."/>
            <person name="Drula E."/>
            <person name="Hughes K.W."/>
            <person name="Mata J.L."/>
            <person name="Ishikawa N.K."/>
            <person name="Vargas-Isla R."/>
            <person name="Ushijima S."/>
            <person name="Smith C.A."/>
            <person name="Ahrendt S."/>
            <person name="Andreopoulos W."/>
            <person name="He G."/>
            <person name="Labutti K."/>
            <person name="Lipzen A."/>
            <person name="Ng V."/>
            <person name="Sandor L."/>
            <person name="Barry K."/>
            <person name="Martinez A.T."/>
            <person name="Xiao Y."/>
            <person name="Gibbons J.G."/>
            <person name="Terashima K."/>
            <person name="Hibbett D.S."/>
            <person name="Grigoriev I.V."/>
        </authorList>
    </citation>
    <scope>NUCLEOTIDE SEQUENCE</scope>
    <source>
        <strain evidence="3">TFB9207</strain>
    </source>
</reference>
<keyword evidence="4" id="KW-1185">Reference proteome</keyword>
<dbReference type="Proteomes" id="UP001163846">
    <property type="component" value="Unassembled WGS sequence"/>
</dbReference>
<comment type="cofactor">
    <cofactor evidence="1">
        <name>Mg(2+)</name>
        <dbReference type="ChEBI" id="CHEBI:18420"/>
    </cofactor>
</comment>
<sequence length="151" mass="16829">MIGCAFLYRISQALSDAKECKEPFGGINMIFAGDFAQLSPVGDSSLCSHVQTERVSTTAGQNIVFGKLLWLSVKTVVLLSEIKRQEGTKNLRFVDLLSRLRAVYPDWSEAGWRNAPLIVCNNETKDALNSKMAAAFAKRSNQELHWYIAED</sequence>
<evidence type="ECO:0000313" key="3">
    <source>
        <dbReference type="EMBL" id="KAJ3843076.1"/>
    </source>
</evidence>
<name>A0AA38UJD0_9AGAR</name>
<dbReference type="InterPro" id="IPR051055">
    <property type="entry name" value="PIF1_helicase"/>
</dbReference>
<dbReference type="GO" id="GO:0043139">
    <property type="term" value="F:5'-3' DNA helicase activity"/>
    <property type="evidence" value="ECO:0007669"/>
    <property type="project" value="UniProtKB-EC"/>
</dbReference>